<protein>
    <submittedName>
        <fullName evidence="1">Uncharacterized protein</fullName>
    </submittedName>
</protein>
<accession>A0ABX5BC19</accession>
<sequence>MISDSNFSIYHIHYLEKILDEKELKSWDSDINNILPETCLSICNVDKYKDTDDALEVNIIDSIQLYQKEAIENQLSTIEKLVNLDGKPFSPPPFSSIPFNFQIINNI</sequence>
<dbReference type="EMBL" id="JTAI01000009">
    <property type="protein sequence ID" value="PPS94151.1"/>
    <property type="molecule type" value="Genomic_DNA"/>
</dbReference>
<evidence type="ECO:0000313" key="1">
    <source>
        <dbReference type="EMBL" id="PPS94151.1"/>
    </source>
</evidence>
<dbReference type="Proteomes" id="UP001429100">
    <property type="component" value="Unassembled WGS sequence"/>
</dbReference>
<gene>
    <name evidence="1" type="ORF">GY17_00002926</name>
</gene>
<evidence type="ECO:0000313" key="2">
    <source>
        <dbReference type="Proteomes" id="UP001429100"/>
    </source>
</evidence>
<proteinExistence type="predicted"/>
<organism evidence="1 2">
    <name type="scientific">Cryptosporidium hominis</name>
    <dbReference type="NCBI Taxonomy" id="237895"/>
    <lineage>
        <taxon>Eukaryota</taxon>
        <taxon>Sar</taxon>
        <taxon>Alveolata</taxon>
        <taxon>Apicomplexa</taxon>
        <taxon>Conoidasida</taxon>
        <taxon>Coccidia</taxon>
        <taxon>Eucoccidiorida</taxon>
        <taxon>Eimeriorina</taxon>
        <taxon>Cryptosporidiidae</taxon>
        <taxon>Cryptosporidium</taxon>
    </lineage>
</organism>
<reference evidence="1 2" key="1">
    <citation type="submission" date="2014-11" db="EMBL/GenBank/DDBJ databases">
        <title>Comparative genomic analysis of Cryptosporidium hominis reveals occurrence of genetic recombination in virulent subtypes.</title>
        <authorList>
            <person name="Guo Y."/>
            <person name="Tang K."/>
            <person name="Frace M."/>
            <person name="Li N."/>
            <person name="Roellig D.M."/>
            <person name="Sammons S."/>
            <person name="Knipe K."/>
            <person name="Rowe L."/>
            <person name="Feng Y."/>
            <person name="Xiao L."/>
        </authorList>
    </citation>
    <scope>NUCLEOTIDE SEQUENCE [LARGE SCALE GENOMIC DNA]</scope>
    <source>
        <strain evidence="1">30976</strain>
    </source>
</reference>
<name>A0ABX5BC19_CRYHO</name>
<keyword evidence="2" id="KW-1185">Reference proteome</keyword>
<reference evidence="1 2" key="2">
    <citation type="submission" date="2017-10" db="EMBL/GenBank/DDBJ databases">
        <title>Consistent, comparative and evidence-based genome annotation and re-annotation for the closely-related species, Cryptosporidium parvum, C. hominis and C. tyzzeri.</title>
        <authorList>
            <person name="Baptista R.P."/>
            <person name="Li Y."/>
            <person name="Sateriale A."/>
            <person name="Striepen B."/>
            <person name="Kissinger J.C."/>
        </authorList>
    </citation>
    <scope>NUCLEOTIDE SEQUENCE [LARGE SCALE GENOMIC DNA]</scope>
    <source>
        <strain evidence="1">30976</strain>
    </source>
</reference>
<comment type="caution">
    <text evidence="1">The sequence shown here is derived from an EMBL/GenBank/DDBJ whole genome shotgun (WGS) entry which is preliminary data.</text>
</comment>